<proteinExistence type="inferred from homology"/>
<evidence type="ECO:0000256" key="3">
    <source>
        <dbReference type="ARBA" id="ARBA00022694"/>
    </source>
</evidence>
<sequence>MCMKTLKSLNGIFAVHKPYGITSAQLLEKIKDIVQKELSISRKYIKFGHGGTLDSTATGVLVIGSGSATPQLKYLIGGEKEYFVKGCLGKSTDTLNEAGKVTEELPFDHVTESQLAFKLLNFQGRIKQVPPLYSALKLKGQRYSDIAREGNSITPTARFVHCYEAQLEGFSPPFFTLKLLTGRGFYVRSLVNDLGKEVGSCAHVCELVRTRQGPFTLKNSLQEDQWSVKNITKAIRYSTKKKNKYVQDCIDNKW</sequence>
<dbReference type="PANTHER" id="PTHR13767:SF2">
    <property type="entry name" value="PSEUDOURIDYLATE SYNTHASE TRUB1"/>
    <property type="match status" value="1"/>
</dbReference>
<dbReference type="Proteomes" id="UP001497623">
    <property type="component" value="Unassembled WGS sequence"/>
</dbReference>
<dbReference type="NCBIfam" id="TIGR00431">
    <property type="entry name" value="TruB"/>
    <property type="match status" value="1"/>
</dbReference>
<dbReference type="InterPro" id="IPR014780">
    <property type="entry name" value="tRNA_psdUridine_synth_TruB"/>
</dbReference>
<evidence type="ECO:0000256" key="4">
    <source>
        <dbReference type="ARBA" id="ARBA00023235"/>
    </source>
</evidence>
<dbReference type="GO" id="GO:0005634">
    <property type="term" value="C:nucleus"/>
    <property type="evidence" value="ECO:0007669"/>
    <property type="project" value="TreeGrafter"/>
</dbReference>
<evidence type="ECO:0000313" key="8">
    <source>
        <dbReference type="Proteomes" id="UP001497623"/>
    </source>
</evidence>
<organism evidence="7 8">
    <name type="scientific">Meganyctiphanes norvegica</name>
    <name type="common">Northern krill</name>
    <name type="synonym">Thysanopoda norvegica</name>
    <dbReference type="NCBI Taxonomy" id="48144"/>
    <lineage>
        <taxon>Eukaryota</taxon>
        <taxon>Metazoa</taxon>
        <taxon>Ecdysozoa</taxon>
        <taxon>Arthropoda</taxon>
        <taxon>Crustacea</taxon>
        <taxon>Multicrustacea</taxon>
        <taxon>Malacostraca</taxon>
        <taxon>Eumalacostraca</taxon>
        <taxon>Eucarida</taxon>
        <taxon>Euphausiacea</taxon>
        <taxon>Euphausiidae</taxon>
        <taxon>Meganyctiphanes</taxon>
    </lineage>
</organism>
<dbReference type="Gene3D" id="3.30.2350.10">
    <property type="entry name" value="Pseudouridine synthase"/>
    <property type="match status" value="1"/>
</dbReference>
<keyword evidence="4" id="KW-0413">Isomerase</keyword>
<dbReference type="EC" id="5.4.99.25" evidence="2"/>
<feature type="domain" description="tRNA pseudouridylate synthase B C-terminal" evidence="6">
    <location>
        <begin position="188"/>
        <end position="250"/>
    </location>
</feature>
<evidence type="ECO:0000259" key="5">
    <source>
        <dbReference type="Pfam" id="PF01509"/>
    </source>
</evidence>
<dbReference type="AlphaFoldDB" id="A0AAV2R2D3"/>
<dbReference type="SUPFAM" id="SSF55120">
    <property type="entry name" value="Pseudouridine synthase"/>
    <property type="match status" value="1"/>
</dbReference>
<dbReference type="InterPro" id="IPR020103">
    <property type="entry name" value="PsdUridine_synth_cat_dom_sf"/>
</dbReference>
<evidence type="ECO:0000313" key="7">
    <source>
        <dbReference type="EMBL" id="CAL4108995.1"/>
    </source>
</evidence>
<dbReference type="GO" id="GO:1990481">
    <property type="term" value="P:mRNA pseudouridine synthesis"/>
    <property type="evidence" value="ECO:0007669"/>
    <property type="project" value="TreeGrafter"/>
</dbReference>
<dbReference type="Pfam" id="PF16198">
    <property type="entry name" value="TruB_C_2"/>
    <property type="match status" value="1"/>
</dbReference>
<evidence type="ECO:0000256" key="1">
    <source>
        <dbReference type="ARBA" id="ARBA00008999"/>
    </source>
</evidence>
<dbReference type="InterPro" id="IPR032819">
    <property type="entry name" value="TruB_C"/>
</dbReference>
<comment type="caution">
    <text evidence="7">The sequence shown here is derived from an EMBL/GenBank/DDBJ whole genome shotgun (WGS) entry which is preliminary data.</text>
</comment>
<keyword evidence="3" id="KW-0819">tRNA processing</keyword>
<keyword evidence="8" id="KW-1185">Reference proteome</keyword>
<dbReference type="PANTHER" id="PTHR13767">
    <property type="entry name" value="TRNA-PSEUDOURIDINE SYNTHASE"/>
    <property type="match status" value="1"/>
</dbReference>
<gene>
    <name evidence="7" type="ORF">MNOR_LOCUS19019</name>
</gene>
<evidence type="ECO:0000256" key="2">
    <source>
        <dbReference type="ARBA" id="ARBA00012787"/>
    </source>
</evidence>
<dbReference type="EMBL" id="CAXKWB010013897">
    <property type="protein sequence ID" value="CAL4108995.1"/>
    <property type="molecule type" value="Genomic_DNA"/>
</dbReference>
<name>A0AAV2R2D3_MEGNR</name>
<protein>
    <recommendedName>
        <fullName evidence="2">tRNA pseudouridine(55) synthase</fullName>
        <ecNumber evidence="2">5.4.99.25</ecNumber>
    </recommendedName>
</protein>
<dbReference type="Pfam" id="PF01509">
    <property type="entry name" value="TruB_N"/>
    <property type="match status" value="1"/>
</dbReference>
<evidence type="ECO:0000259" key="6">
    <source>
        <dbReference type="Pfam" id="PF16198"/>
    </source>
</evidence>
<dbReference type="GO" id="GO:0160148">
    <property type="term" value="F:tRNA pseudouridine(55) synthase activity"/>
    <property type="evidence" value="ECO:0007669"/>
    <property type="project" value="UniProtKB-EC"/>
</dbReference>
<accession>A0AAV2R2D3</accession>
<dbReference type="HAMAP" id="MF_01080">
    <property type="entry name" value="TruB_bact"/>
    <property type="match status" value="1"/>
</dbReference>
<dbReference type="GO" id="GO:0006400">
    <property type="term" value="P:tRNA modification"/>
    <property type="evidence" value="ECO:0007669"/>
    <property type="project" value="TreeGrafter"/>
</dbReference>
<feature type="domain" description="Pseudouridine synthase II N-terminal" evidence="5">
    <location>
        <begin position="45"/>
        <end position="187"/>
    </location>
</feature>
<comment type="similarity">
    <text evidence="1">Belongs to the pseudouridine synthase TruB family.</text>
</comment>
<reference evidence="7 8" key="1">
    <citation type="submission" date="2024-05" db="EMBL/GenBank/DDBJ databases">
        <authorList>
            <person name="Wallberg A."/>
        </authorList>
    </citation>
    <scope>NUCLEOTIDE SEQUENCE [LARGE SCALE GENOMIC DNA]</scope>
</reference>
<dbReference type="InterPro" id="IPR002501">
    <property type="entry name" value="PsdUridine_synth_N"/>
</dbReference>
<dbReference type="GO" id="GO:0003723">
    <property type="term" value="F:RNA binding"/>
    <property type="evidence" value="ECO:0007669"/>
    <property type="project" value="InterPro"/>
</dbReference>